<comment type="caution">
    <text evidence="1">The sequence shown here is derived from an EMBL/GenBank/DDBJ whole genome shotgun (WGS) entry which is preliminary data.</text>
</comment>
<name>A0AAW1SK17_9CHLO</name>
<keyword evidence="2" id="KW-1185">Reference proteome</keyword>
<gene>
    <name evidence="1" type="ORF">WJX84_008207</name>
</gene>
<dbReference type="EMBL" id="JALJOV010001529">
    <property type="protein sequence ID" value="KAK9846759.1"/>
    <property type="molecule type" value="Genomic_DNA"/>
</dbReference>
<sequence length="403" mass="43754">MTSGLEPQWVSGPFGTHNKYCTHFSRNLLSASVFPAQLAAEDLKRTRILASNLPSGPPATKASASSQSFSTSIHLQLNNAAKPISVGELPTSQGDSRRHLWIMLLCGHLQWFQCPGTLAQGPKTLTGVFFDLYNSSFQILRSVAQQTRIWACWAKLPHTSKSFSVGGDLAEHRGLRRHLYFANLARTFGGKPVGLRLAYKPLVLISDPADAEQIFEQQKSPIYKAMEGIFGTGDHASLFTSQSASPYYRSIRKGLAPAFNSSNLKQSFGRLSGLMQPVVSHIDSKGASGAVNVFALAGHVTVDAISLSLYGHDAGSTSDLSIPKPRYAQILDPDQRPHACLLPCVPVIPDKHCSQTLNGGLHKNRGGAMDPPSHFHSGANLLFILFYVIYYEANLPAARPLCC</sequence>
<dbReference type="Gene3D" id="1.10.630.10">
    <property type="entry name" value="Cytochrome P450"/>
    <property type="match status" value="1"/>
</dbReference>
<dbReference type="AlphaFoldDB" id="A0AAW1SK17"/>
<dbReference type="GO" id="GO:0004497">
    <property type="term" value="F:monooxygenase activity"/>
    <property type="evidence" value="ECO:0007669"/>
    <property type="project" value="InterPro"/>
</dbReference>
<evidence type="ECO:0000313" key="1">
    <source>
        <dbReference type="EMBL" id="KAK9846759.1"/>
    </source>
</evidence>
<protein>
    <submittedName>
        <fullName evidence="1">Uncharacterized protein</fullName>
    </submittedName>
</protein>
<dbReference type="InterPro" id="IPR036396">
    <property type="entry name" value="Cyt_P450_sf"/>
</dbReference>
<evidence type="ECO:0000313" key="2">
    <source>
        <dbReference type="Proteomes" id="UP001485043"/>
    </source>
</evidence>
<dbReference type="Proteomes" id="UP001485043">
    <property type="component" value="Unassembled WGS sequence"/>
</dbReference>
<proteinExistence type="predicted"/>
<dbReference type="SUPFAM" id="SSF48264">
    <property type="entry name" value="Cytochrome P450"/>
    <property type="match status" value="1"/>
</dbReference>
<dbReference type="GO" id="GO:0005506">
    <property type="term" value="F:iron ion binding"/>
    <property type="evidence" value="ECO:0007669"/>
    <property type="project" value="InterPro"/>
</dbReference>
<dbReference type="GO" id="GO:0020037">
    <property type="term" value="F:heme binding"/>
    <property type="evidence" value="ECO:0007669"/>
    <property type="project" value="InterPro"/>
</dbReference>
<dbReference type="GO" id="GO:0016705">
    <property type="term" value="F:oxidoreductase activity, acting on paired donors, with incorporation or reduction of molecular oxygen"/>
    <property type="evidence" value="ECO:0007669"/>
    <property type="project" value="InterPro"/>
</dbReference>
<accession>A0AAW1SK17</accession>
<reference evidence="1 2" key="1">
    <citation type="journal article" date="2024" name="Nat. Commun.">
        <title>Phylogenomics reveals the evolutionary origins of lichenization in chlorophyte algae.</title>
        <authorList>
            <person name="Puginier C."/>
            <person name="Libourel C."/>
            <person name="Otte J."/>
            <person name="Skaloud P."/>
            <person name="Haon M."/>
            <person name="Grisel S."/>
            <person name="Petersen M."/>
            <person name="Berrin J.G."/>
            <person name="Delaux P.M."/>
            <person name="Dal Grande F."/>
            <person name="Keller J."/>
        </authorList>
    </citation>
    <scope>NUCLEOTIDE SEQUENCE [LARGE SCALE GENOMIC DNA]</scope>
    <source>
        <strain evidence="1 2">SAG 2523</strain>
    </source>
</reference>
<organism evidence="1 2">
    <name type="scientific">Apatococcus fuscideae</name>
    <dbReference type="NCBI Taxonomy" id="2026836"/>
    <lineage>
        <taxon>Eukaryota</taxon>
        <taxon>Viridiplantae</taxon>
        <taxon>Chlorophyta</taxon>
        <taxon>core chlorophytes</taxon>
        <taxon>Trebouxiophyceae</taxon>
        <taxon>Chlorellales</taxon>
        <taxon>Chlorellaceae</taxon>
        <taxon>Apatococcus</taxon>
    </lineage>
</organism>